<name>A0A3S9UT87_9BACL</name>
<proteinExistence type="inferred from homology"/>
<keyword evidence="4" id="KW-1185">Reference proteome</keyword>
<dbReference type="Pfam" id="PF04012">
    <property type="entry name" value="PspA_IM30"/>
    <property type="match status" value="1"/>
</dbReference>
<organism evidence="3 4">
    <name type="scientific">Paenibacillus lutimineralis</name>
    <dbReference type="NCBI Taxonomy" id="2707005"/>
    <lineage>
        <taxon>Bacteria</taxon>
        <taxon>Bacillati</taxon>
        <taxon>Bacillota</taxon>
        <taxon>Bacilli</taxon>
        <taxon>Bacillales</taxon>
        <taxon>Paenibacillaceae</taxon>
        <taxon>Paenibacillus</taxon>
    </lineage>
</organism>
<dbReference type="PANTHER" id="PTHR31088:SF6">
    <property type="entry name" value="PHAGE SHOCK PROTEIN A"/>
    <property type="match status" value="1"/>
</dbReference>
<sequence>MSIFERISNLTKATVHEVLNKLEDPVLMTGQYLRNMEEDIRRAEENIKGQQRAAGVAERKLNEAVQSVKEYELRALSELQAGNEAAAREAAILKIQFEDKVQQHTLEMNQAKEHVLELQQQLSLAEEEYARLKEKRNELAARAQKAKDRAAVQQPNFSRGIEGGDAARGFERMEEKILEWETDLDLSLNSRGIHSEASNAADSTAVNEELDRLKEQLAKRNS</sequence>
<comment type="similarity">
    <text evidence="1">Belongs to the PspA/Vipp/IM30 family.</text>
</comment>
<dbReference type="EMBL" id="CP034346">
    <property type="protein sequence ID" value="AZS13522.1"/>
    <property type="molecule type" value="Genomic_DNA"/>
</dbReference>
<dbReference type="InterPro" id="IPR007157">
    <property type="entry name" value="PspA_VIPP1"/>
</dbReference>
<dbReference type="AlphaFoldDB" id="A0A3S9UT87"/>
<dbReference type="Proteomes" id="UP000270678">
    <property type="component" value="Chromosome"/>
</dbReference>
<dbReference type="OrthoDB" id="9779630at2"/>
<evidence type="ECO:0000313" key="3">
    <source>
        <dbReference type="EMBL" id="AZS13522.1"/>
    </source>
</evidence>
<evidence type="ECO:0000256" key="1">
    <source>
        <dbReference type="ARBA" id="ARBA00043985"/>
    </source>
</evidence>
<accession>A0A3S9UT87</accession>
<gene>
    <name evidence="3" type="ORF">EI981_02875</name>
</gene>
<dbReference type="RefSeq" id="WP_126995275.1">
    <property type="nucleotide sequence ID" value="NZ_CP034346.1"/>
</dbReference>
<dbReference type="KEGG" id="plut:EI981_02875"/>
<reference evidence="4" key="1">
    <citation type="submission" date="2018-12" db="EMBL/GenBank/DDBJ databases">
        <title>Complete genome sequence of Paenibacillus sp. MBLB1234.</title>
        <authorList>
            <person name="Nam Y.-D."/>
            <person name="Kang J."/>
            <person name="Chung W.-H."/>
            <person name="Park Y.S."/>
        </authorList>
    </citation>
    <scope>NUCLEOTIDE SEQUENCE [LARGE SCALE GENOMIC DNA]</scope>
    <source>
        <strain evidence="4">MBLB1234</strain>
    </source>
</reference>
<protein>
    <submittedName>
        <fullName evidence="3">PspA/IM30 family protein</fullName>
    </submittedName>
</protein>
<keyword evidence="2" id="KW-0175">Coiled coil</keyword>
<dbReference type="PANTHER" id="PTHR31088">
    <property type="entry name" value="MEMBRANE-ASSOCIATED PROTEIN VIPP1, CHLOROPLASTIC"/>
    <property type="match status" value="1"/>
</dbReference>
<feature type="coiled-coil region" evidence="2">
    <location>
        <begin position="33"/>
        <end position="149"/>
    </location>
</feature>
<evidence type="ECO:0000313" key="4">
    <source>
        <dbReference type="Proteomes" id="UP000270678"/>
    </source>
</evidence>
<evidence type="ECO:0000256" key="2">
    <source>
        <dbReference type="SAM" id="Coils"/>
    </source>
</evidence>